<dbReference type="Proteomes" id="UP001497516">
    <property type="component" value="Chromosome 6"/>
</dbReference>
<evidence type="ECO:0000313" key="3">
    <source>
        <dbReference type="Proteomes" id="UP001497516"/>
    </source>
</evidence>
<evidence type="ECO:0000256" key="1">
    <source>
        <dbReference type="SAM" id="MobiDB-lite"/>
    </source>
</evidence>
<dbReference type="AlphaFoldDB" id="A0AAV2F5I5"/>
<feature type="region of interest" description="Disordered" evidence="1">
    <location>
        <begin position="41"/>
        <end position="100"/>
    </location>
</feature>
<gene>
    <name evidence="2" type="ORF">LTRI10_LOCUS33562</name>
</gene>
<feature type="compositionally biased region" description="Basic and acidic residues" evidence="1">
    <location>
        <begin position="49"/>
        <end position="73"/>
    </location>
</feature>
<evidence type="ECO:0000313" key="2">
    <source>
        <dbReference type="EMBL" id="CAL1392950.1"/>
    </source>
</evidence>
<reference evidence="2 3" key="1">
    <citation type="submission" date="2024-04" db="EMBL/GenBank/DDBJ databases">
        <authorList>
            <person name="Fracassetti M."/>
        </authorList>
    </citation>
    <scope>NUCLEOTIDE SEQUENCE [LARGE SCALE GENOMIC DNA]</scope>
</reference>
<name>A0AAV2F5I5_9ROSI</name>
<feature type="compositionally biased region" description="Basic and acidic residues" evidence="1">
    <location>
        <begin position="82"/>
        <end position="92"/>
    </location>
</feature>
<sequence length="100" mass="11030">MAKRGRMVKCSAEGNGSGWEKKGIMSASLMAAVAAGLEMENPKTLGKTPGDEVKLNEERRGDFFGRGSLPKDREEEEEEEEVTGREEEEKAVKKLGQWGE</sequence>
<keyword evidence="3" id="KW-1185">Reference proteome</keyword>
<feature type="region of interest" description="Disordered" evidence="1">
    <location>
        <begin position="1"/>
        <end position="20"/>
    </location>
</feature>
<protein>
    <submittedName>
        <fullName evidence="2">Uncharacterized protein</fullName>
    </submittedName>
</protein>
<dbReference type="EMBL" id="OZ034819">
    <property type="protein sequence ID" value="CAL1392950.1"/>
    <property type="molecule type" value="Genomic_DNA"/>
</dbReference>
<accession>A0AAV2F5I5</accession>
<organism evidence="2 3">
    <name type="scientific">Linum trigynum</name>
    <dbReference type="NCBI Taxonomy" id="586398"/>
    <lineage>
        <taxon>Eukaryota</taxon>
        <taxon>Viridiplantae</taxon>
        <taxon>Streptophyta</taxon>
        <taxon>Embryophyta</taxon>
        <taxon>Tracheophyta</taxon>
        <taxon>Spermatophyta</taxon>
        <taxon>Magnoliopsida</taxon>
        <taxon>eudicotyledons</taxon>
        <taxon>Gunneridae</taxon>
        <taxon>Pentapetalae</taxon>
        <taxon>rosids</taxon>
        <taxon>fabids</taxon>
        <taxon>Malpighiales</taxon>
        <taxon>Linaceae</taxon>
        <taxon>Linum</taxon>
    </lineage>
</organism>
<proteinExistence type="predicted"/>